<dbReference type="EMBL" id="LXQE01000136">
    <property type="protein sequence ID" value="RCJ37614.1"/>
    <property type="molecule type" value="Genomic_DNA"/>
</dbReference>
<dbReference type="SUPFAM" id="SSF53448">
    <property type="entry name" value="Nucleotide-diphospho-sugar transferases"/>
    <property type="match status" value="1"/>
</dbReference>
<dbReference type="Pfam" id="PF00535">
    <property type="entry name" value="Glycos_transf_2"/>
    <property type="match status" value="1"/>
</dbReference>
<evidence type="ECO:0000313" key="2">
    <source>
        <dbReference type="EMBL" id="RCJ37614.1"/>
    </source>
</evidence>
<accession>A0A367RPL6</accession>
<dbReference type="CDD" id="cd00761">
    <property type="entry name" value="Glyco_tranf_GTA_type"/>
    <property type="match status" value="1"/>
</dbReference>
<dbReference type="Gene3D" id="3.90.550.10">
    <property type="entry name" value="Spore Coat Polysaccharide Biosynthesis Protein SpsA, Chain A"/>
    <property type="match status" value="1"/>
</dbReference>
<evidence type="ECO:0000313" key="3">
    <source>
        <dbReference type="Proteomes" id="UP000252085"/>
    </source>
</evidence>
<gene>
    <name evidence="2" type="ORF">A6769_11985</name>
</gene>
<keyword evidence="2" id="KW-0808">Transferase</keyword>
<dbReference type="InterPro" id="IPR001173">
    <property type="entry name" value="Glyco_trans_2-like"/>
</dbReference>
<dbReference type="Proteomes" id="UP000252085">
    <property type="component" value="Unassembled WGS sequence"/>
</dbReference>
<proteinExistence type="predicted"/>
<comment type="caution">
    <text evidence="2">The sequence shown here is derived from an EMBL/GenBank/DDBJ whole genome shotgun (WGS) entry which is preliminary data.</text>
</comment>
<dbReference type="PANTHER" id="PTHR43685">
    <property type="entry name" value="GLYCOSYLTRANSFERASE"/>
    <property type="match status" value="1"/>
</dbReference>
<organism evidence="2 3">
    <name type="scientific">Nostoc punctiforme NIES-2108</name>
    <dbReference type="NCBI Taxonomy" id="1356359"/>
    <lineage>
        <taxon>Bacteria</taxon>
        <taxon>Bacillati</taxon>
        <taxon>Cyanobacteriota</taxon>
        <taxon>Cyanophyceae</taxon>
        <taxon>Nostocales</taxon>
        <taxon>Nostocaceae</taxon>
        <taxon>Nostoc</taxon>
    </lineage>
</organism>
<dbReference type="GO" id="GO:0016740">
    <property type="term" value="F:transferase activity"/>
    <property type="evidence" value="ECO:0007669"/>
    <property type="project" value="UniProtKB-KW"/>
</dbReference>
<dbReference type="AlphaFoldDB" id="A0A367RPL6"/>
<evidence type="ECO:0000259" key="1">
    <source>
        <dbReference type="Pfam" id="PF00535"/>
    </source>
</evidence>
<name>A0A367RPL6_NOSPU</name>
<dbReference type="InterPro" id="IPR050834">
    <property type="entry name" value="Glycosyltransf_2"/>
</dbReference>
<reference evidence="3" key="1">
    <citation type="submission" date="2016-04" db="EMBL/GenBank/DDBJ databases">
        <authorList>
            <person name="Tabuchi Yagui T.R."/>
        </authorList>
    </citation>
    <scope>NUCLEOTIDE SEQUENCE [LARGE SCALE GENOMIC DNA]</scope>
</reference>
<protein>
    <submittedName>
        <fullName evidence="2">Glycosyl transferase family A</fullName>
    </submittedName>
</protein>
<sequence length="321" mass="37125">MPKVSIVIPAYNSLKFLPETMESVFKQTFKDFEVLVVNDGSSDDTEHWVSQIADLRVKLITQENQGLSGARNTGIAHASGEYIAFLDADDLWEPTKLEKQVLCLEENSEIGLIYTWVALIDENGNFTGRVFKNYAENDVWHKLIEHNIVESGSVAMVRRQCFDTCGVFDRNLRSFVEDWDMWLRIASRYPFKVMKEPLVYYRQHSTSASKNWEAMARSFEIVIEKAFSAAPPELQYLKNRSYGFANICLAWKPLQSRAQDWKIAASFRAKALSHYPWICFSQEFVRLSIAIILMRVFGTDGYQRFLSYAYTLRQRIVAMAR</sequence>
<dbReference type="PANTHER" id="PTHR43685:SF2">
    <property type="entry name" value="GLYCOSYLTRANSFERASE 2-LIKE DOMAIN-CONTAINING PROTEIN"/>
    <property type="match status" value="1"/>
</dbReference>
<dbReference type="InterPro" id="IPR029044">
    <property type="entry name" value="Nucleotide-diphossugar_trans"/>
</dbReference>
<feature type="domain" description="Glycosyltransferase 2-like" evidence="1">
    <location>
        <begin position="5"/>
        <end position="163"/>
    </location>
</feature>